<name>A0A0G3GV60_9CORY</name>
<accession>A0A0G3GV60</accession>
<gene>
    <name evidence="3" type="ORF">CMUST_03525</name>
</gene>
<keyword evidence="1" id="KW-1133">Transmembrane helix</keyword>
<evidence type="ECO:0000313" key="4">
    <source>
        <dbReference type="Proteomes" id="UP000035199"/>
    </source>
</evidence>
<feature type="transmembrane region" description="Helical" evidence="1">
    <location>
        <begin position="22"/>
        <end position="41"/>
    </location>
</feature>
<dbReference type="Pfam" id="PF13785">
    <property type="entry name" value="DUF4178"/>
    <property type="match status" value="1"/>
</dbReference>
<dbReference type="PATRIC" id="fig|571915.4.peg.748"/>
<protein>
    <submittedName>
        <fullName evidence="3">Putative DUF4178 family protein</fullName>
    </submittedName>
</protein>
<organism evidence="3 4">
    <name type="scientific">Corynebacterium mustelae</name>
    <dbReference type="NCBI Taxonomy" id="571915"/>
    <lineage>
        <taxon>Bacteria</taxon>
        <taxon>Bacillati</taxon>
        <taxon>Actinomycetota</taxon>
        <taxon>Actinomycetes</taxon>
        <taxon>Mycobacteriales</taxon>
        <taxon>Corynebacteriaceae</taxon>
        <taxon>Corynebacterium</taxon>
    </lineage>
</organism>
<reference evidence="3 4" key="1">
    <citation type="journal article" date="2015" name="Genome Announc.">
        <title>Complete Genome Sequence of the Type Strain Corynebacterium mustelae DSM 45274, Isolated from Various Tissues of a Male Ferret with Lethal Sepsis.</title>
        <authorList>
            <person name="Ruckert C."/>
            <person name="Eimer J."/>
            <person name="Winkler A."/>
            <person name="Tauch A."/>
        </authorList>
    </citation>
    <scope>NUCLEOTIDE SEQUENCE [LARGE SCALE GENOMIC DNA]</scope>
    <source>
        <strain evidence="3 4">DSM 45274</strain>
    </source>
</reference>
<keyword evidence="1" id="KW-0812">Transmembrane</keyword>
<dbReference type="InterPro" id="IPR025235">
    <property type="entry name" value="DUF4178"/>
</dbReference>
<dbReference type="RefSeq" id="WP_236690145.1">
    <property type="nucleotide sequence ID" value="NZ_CP011542.1"/>
</dbReference>
<dbReference type="EMBL" id="CP011542">
    <property type="protein sequence ID" value="AKK05049.1"/>
    <property type="molecule type" value="Genomic_DNA"/>
</dbReference>
<feature type="domain" description="DUF4178" evidence="2">
    <location>
        <begin position="72"/>
        <end position="205"/>
    </location>
</feature>
<proteinExistence type="predicted"/>
<dbReference type="STRING" id="571915.CMUST_03525"/>
<keyword evidence="1" id="KW-0472">Membrane</keyword>
<dbReference type="KEGG" id="cmv:CMUST_03525"/>
<sequence length="220" mass="24003">MPPFGFSRDLVVPEGFSAMDEIAFYLIMIGVFIIYIAAVSWGHRKKKDKKKYSDPLAFVANAGPFSPESLAPGAIISRGGVDYVVRGTLTCKQGPYVWHEHLIDGGGKPGWFEVEVDEGQLNLVLWHTERSAQLRPMGTITYMGMEFRETERGPASFTSIGTTGLPASGEMTYVDYAGPNGRLLTLEQFGPDAPWEVSLGEIIQPGEVVIYPAPPETGSS</sequence>
<dbReference type="AlphaFoldDB" id="A0A0G3GV60"/>
<dbReference type="Proteomes" id="UP000035199">
    <property type="component" value="Chromosome"/>
</dbReference>
<evidence type="ECO:0000313" key="3">
    <source>
        <dbReference type="EMBL" id="AKK05049.1"/>
    </source>
</evidence>
<evidence type="ECO:0000259" key="2">
    <source>
        <dbReference type="Pfam" id="PF13785"/>
    </source>
</evidence>
<reference evidence="4" key="2">
    <citation type="submission" date="2015-05" db="EMBL/GenBank/DDBJ databases">
        <title>Complete genome sequence of Corynebacterium mustelae DSM 45274, isolated from various tissues of a male ferret with lethal sepsis.</title>
        <authorList>
            <person name="Ruckert C."/>
            <person name="Albersmeier A."/>
            <person name="Winkler A."/>
            <person name="Tauch A."/>
        </authorList>
    </citation>
    <scope>NUCLEOTIDE SEQUENCE [LARGE SCALE GENOMIC DNA]</scope>
    <source>
        <strain evidence="4">DSM 45274</strain>
    </source>
</reference>
<evidence type="ECO:0000256" key="1">
    <source>
        <dbReference type="SAM" id="Phobius"/>
    </source>
</evidence>
<keyword evidence="4" id="KW-1185">Reference proteome</keyword>